<dbReference type="CDD" id="cd12041">
    <property type="entry name" value="SH3_CACNB1"/>
    <property type="match status" value="1"/>
</dbReference>
<comment type="similarity">
    <text evidence="2">Belongs to the calcium channel beta subunit family.</text>
</comment>
<evidence type="ECO:0000256" key="2">
    <source>
        <dbReference type="ARBA" id="ARBA00010836"/>
    </source>
</evidence>
<accession>A0A1D5QSN7</accession>
<dbReference type="InterPro" id="IPR008145">
    <property type="entry name" value="GK/Ca_channel_bsu"/>
</dbReference>
<feature type="region of interest" description="Disordered" evidence="18">
    <location>
        <begin position="224"/>
        <end position="268"/>
    </location>
</feature>
<feature type="compositionally biased region" description="Low complexity" evidence="18">
    <location>
        <begin position="227"/>
        <end position="238"/>
    </location>
</feature>
<keyword evidence="14" id="KW-0407">Ion channel</keyword>
<keyword evidence="8" id="KW-0109">Calcium transport</keyword>
<dbReference type="InterPro" id="IPR005443">
    <property type="entry name" value="VDCC_L_b1su"/>
</dbReference>
<keyword evidence="9" id="KW-0107">Calcium channel</keyword>
<dbReference type="GO" id="GO:0005245">
    <property type="term" value="F:voltage-gated calcium channel activity"/>
    <property type="evidence" value="ECO:0007669"/>
    <property type="project" value="InterPro"/>
</dbReference>
<dbReference type="InterPro" id="IPR000584">
    <property type="entry name" value="VDCC_L_bsu"/>
</dbReference>
<feature type="compositionally biased region" description="Low complexity" evidence="18">
    <location>
        <begin position="43"/>
        <end position="53"/>
    </location>
</feature>
<dbReference type="FunFam" id="2.30.30.40:FF:000068">
    <property type="entry name" value="Voltage-dependent L-type calcium channel subunit beta-1 isoform 1"/>
    <property type="match status" value="1"/>
</dbReference>
<evidence type="ECO:0000256" key="11">
    <source>
        <dbReference type="ARBA" id="ARBA00022882"/>
    </source>
</evidence>
<protein>
    <recommendedName>
        <fullName evidence="3">Voltage-dependent L-type calcium channel subunit beta-1</fullName>
    </recommendedName>
    <alternativeName>
        <fullName evidence="15">Calcium channel voltage-dependent subunit beta 1</fullName>
    </alternativeName>
</protein>
<comment type="subcellular location">
    <subcellularLocation>
        <location evidence="1">Cell membrane</location>
        <location evidence="1">Sarcolemma</location>
        <topology evidence="1">Peripheral membrane protein</topology>
        <orientation evidence="1">Cytoplasmic side</orientation>
    </subcellularLocation>
</comment>
<dbReference type="PRINTS" id="PR01627">
    <property type="entry name" value="LCACHANNELB1"/>
</dbReference>
<evidence type="ECO:0000256" key="5">
    <source>
        <dbReference type="ARBA" id="ARBA00022448"/>
    </source>
</evidence>
<dbReference type="GO" id="GO:0005891">
    <property type="term" value="C:voltage-gated calcium channel complex"/>
    <property type="evidence" value="ECO:0007669"/>
    <property type="project" value="InterPro"/>
</dbReference>
<evidence type="ECO:0000256" key="4">
    <source>
        <dbReference type="ARBA" id="ARBA00022443"/>
    </source>
</evidence>
<proteinExistence type="inferred from homology"/>
<dbReference type="VGNC" id="VGNC:70509">
    <property type="gene designation" value="CACNB1"/>
</dbReference>
<name>A0A1D5QSN7_MACMU</name>
<evidence type="ECO:0000256" key="8">
    <source>
        <dbReference type="ARBA" id="ARBA00022568"/>
    </source>
</evidence>
<dbReference type="InterPro" id="IPR046937">
    <property type="entry name" value="CAB1-4_N_A-dom"/>
</dbReference>
<dbReference type="InterPro" id="IPR001452">
    <property type="entry name" value="SH3_domain"/>
</dbReference>
<dbReference type="InterPro" id="IPR027417">
    <property type="entry name" value="P-loop_NTPase"/>
</dbReference>
<evidence type="ECO:0000313" key="20">
    <source>
        <dbReference type="Ensembl" id="ENSMMUP00000051065.2"/>
    </source>
</evidence>
<evidence type="ECO:0000256" key="3">
    <source>
        <dbReference type="ARBA" id="ARBA00019007"/>
    </source>
</evidence>
<evidence type="ECO:0000256" key="10">
    <source>
        <dbReference type="ARBA" id="ARBA00022837"/>
    </source>
</evidence>
<evidence type="ECO:0000256" key="6">
    <source>
        <dbReference type="ARBA" id="ARBA00022475"/>
    </source>
</evidence>
<dbReference type="PROSITE" id="PS50002">
    <property type="entry name" value="SH3"/>
    <property type="match status" value="1"/>
</dbReference>
<evidence type="ECO:0000256" key="14">
    <source>
        <dbReference type="ARBA" id="ARBA00023303"/>
    </source>
</evidence>
<dbReference type="PRINTS" id="PR01626">
    <property type="entry name" value="LCACHANNELB"/>
</dbReference>
<dbReference type="GO" id="GO:0042383">
    <property type="term" value="C:sarcolemma"/>
    <property type="evidence" value="ECO:0007669"/>
    <property type="project" value="UniProtKB-SubCell"/>
</dbReference>
<keyword evidence="5" id="KW-0813">Transport</keyword>
<dbReference type="InterPro" id="IPR036028">
    <property type="entry name" value="SH3-like_dom_sf"/>
</dbReference>
<dbReference type="Pfam" id="PF00625">
    <property type="entry name" value="Guanylate_kin"/>
    <property type="match status" value="1"/>
</dbReference>
<dbReference type="ExpressionAtlas" id="A0A1D5QSN7">
    <property type="expression patterns" value="baseline"/>
</dbReference>
<dbReference type="Gene3D" id="3.40.50.300">
    <property type="entry name" value="P-loop containing nucleotide triphosphate hydrolases"/>
    <property type="match status" value="1"/>
</dbReference>
<comment type="function">
    <text evidence="16">Regulatory subunit of L-type calcium channels. Regulates the activity of L-type calcium channels that contain CACNA1A as pore-forming subunit. Regulates the activity of L-type calcium channels that contain CACNA1C as pore-forming subunit and increases the presence of the channel complex at the cell membrane. Required for functional expression L-type calcium channels that contain CACNA1D as pore-forming subunit. Regulates the activity of L-type calcium channels that contain CACNA1B as pore-forming subunit.</text>
</comment>
<keyword evidence="10" id="KW-0106">Calcium</keyword>
<keyword evidence="13" id="KW-0472">Membrane</keyword>
<organism evidence="20 21">
    <name type="scientific">Macaca mulatta</name>
    <name type="common">Rhesus macaque</name>
    <dbReference type="NCBI Taxonomy" id="9544"/>
    <lineage>
        <taxon>Eukaryota</taxon>
        <taxon>Metazoa</taxon>
        <taxon>Chordata</taxon>
        <taxon>Craniata</taxon>
        <taxon>Vertebrata</taxon>
        <taxon>Euteleostomi</taxon>
        <taxon>Mammalia</taxon>
        <taxon>Eutheria</taxon>
        <taxon>Euarchontoglires</taxon>
        <taxon>Primates</taxon>
        <taxon>Haplorrhini</taxon>
        <taxon>Catarrhini</taxon>
        <taxon>Cercopithecidae</taxon>
        <taxon>Cercopithecinae</taxon>
        <taxon>Macaca</taxon>
    </lineage>
</organism>
<dbReference type="Pfam" id="PF12052">
    <property type="entry name" value="VGCC_beta4Aa_N"/>
    <property type="match status" value="1"/>
</dbReference>
<feature type="region of interest" description="Disordered" evidence="18">
    <location>
        <begin position="1"/>
        <end position="53"/>
    </location>
</feature>
<keyword evidence="7" id="KW-0597">Phosphoprotein</keyword>
<dbReference type="GeneTree" id="ENSGT00950000182837"/>
<evidence type="ECO:0000256" key="17">
    <source>
        <dbReference type="PROSITE-ProRule" id="PRU00192"/>
    </source>
</evidence>
<dbReference type="VEuPathDB" id="HostDB:ENSMMUG00000000289"/>
<keyword evidence="4 17" id="KW-0728">SH3 domain</keyword>
<evidence type="ECO:0000256" key="18">
    <source>
        <dbReference type="SAM" id="MobiDB-lite"/>
    </source>
</evidence>
<evidence type="ECO:0000256" key="1">
    <source>
        <dbReference type="ARBA" id="ARBA00004278"/>
    </source>
</evidence>
<dbReference type="SUPFAM" id="SSF52540">
    <property type="entry name" value="P-loop containing nucleoside triphosphate hydrolases"/>
    <property type="match status" value="1"/>
</dbReference>
<evidence type="ECO:0000256" key="13">
    <source>
        <dbReference type="ARBA" id="ARBA00023136"/>
    </source>
</evidence>
<dbReference type="Bgee" id="ENSMMUG00000000289">
    <property type="expression patterns" value="Expressed in hindlimb stylopod muscle and 21 other cell types or tissues"/>
</dbReference>
<feature type="domain" description="SH3" evidence="19">
    <location>
        <begin position="145"/>
        <end position="214"/>
    </location>
</feature>
<dbReference type="FunFam" id="3.40.50.300:FF:000432">
    <property type="entry name" value="Voltage-dependent L-type calcium channel subunit beta-1 isoform 1"/>
    <property type="match status" value="1"/>
</dbReference>
<evidence type="ECO:0000259" key="19">
    <source>
        <dbReference type="PROSITE" id="PS50002"/>
    </source>
</evidence>
<keyword evidence="11" id="KW-0851">Voltage-gated channel</keyword>
<reference evidence="20" key="2">
    <citation type="submission" date="2019-01" db="EMBL/GenBank/DDBJ databases">
        <authorList>
            <person name="Graves T."/>
            <person name="Eichler E.E."/>
            <person name="Wilson R.K."/>
        </authorList>
    </citation>
    <scope>NUCLEOTIDE SEQUENCE [LARGE SCALE GENOMIC DNA]</scope>
    <source>
        <strain evidence="20">17573</strain>
    </source>
</reference>
<dbReference type="SMR" id="A0A1D5QSN7"/>
<keyword evidence="21" id="KW-1185">Reference proteome</keyword>
<dbReference type="PANTHER" id="PTHR11824">
    <property type="entry name" value="VOLTAGE-DEPENDENT CALCIUM CHANNEL BETA SUBUNIT"/>
    <property type="match status" value="1"/>
</dbReference>
<evidence type="ECO:0000256" key="7">
    <source>
        <dbReference type="ARBA" id="ARBA00022553"/>
    </source>
</evidence>
<keyword evidence="12" id="KW-0406">Ion transport</keyword>
<sequence length="523" mass="57638">MVQKTGMSRGPYPPSQEIPMEVFDPSPQGKYSKRKGRFKRSDGSTSSDTTSNSFVRQKLAKSVVAPSCGAGHPRLIVQKAQAKAGGCSPWNGCHWTSAESISGSAESYTSRPSDSDVSLEEDREALRKEAERQALAQLEKAKTKPVAFAVRTNVGYNPSPGDEVPVQGVAITFEPKDFLHIKEKYNNDWWIGRLVKEGCEVGFIPSPVKLDSLRLLQEQKLRQNRLSSSKSGDNSSSSLGDVVTGTRRPTPPASAKQKQKSTEHVPPYDVVPSMRPIILVGPSLKGYEVTDMMQKALFDFLKHRFDGRISITRVTADISLAKRSVLNNPSKHIIIERSNTRSSLAEVQSEIERIFELARTLQLVALDADTINHPAQLSKTSLAPIIVYIKITSPKVLQRLIKSRGKSQSKHLNVQIAASEKLAQCPPEMFDIILDENQLEDACEHLAEYLEAYWKATHPPSSTPPNPLLNRTMATAALAASPAPVSNLQVQVLTSLRRNLSFWGGLESSQRDSAVPQEQEHAM</sequence>
<evidence type="ECO:0000313" key="22">
    <source>
        <dbReference type="VGNC" id="VGNC:70509"/>
    </source>
</evidence>
<evidence type="ECO:0000256" key="9">
    <source>
        <dbReference type="ARBA" id="ARBA00022673"/>
    </source>
</evidence>
<reference evidence="20" key="3">
    <citation type="submission" date="2025-08" db="UniProtKB">
        <authorList>
            <consortium name="Ensembl"/>
        </authorList>
    </citation>
    <scope>IDENTIFICATION</scope>
    <source>
        <strain evidence="20">17573</strain>
    </source>
</reference>
<dbReference type="Proteomes" id="UP000006718">
    <property type="component" value="Chromosome 16"/>
</dbReference>
<dbReference type="AlphaFoldDB" id="A0A1D5QSN7"/>
<reference evidence="21" key="1">
    <citation type="journal article" date="2007" name="Science">
        <title>Evolutionary and biomedical insights from the rhesus macaque genome.</title>
        <authorList>
            <person name="Gibbs R.A."/>
            <person name="Rogers J."/>
            <person name="Katze M.G."/>
            <person name="Bumgarner R."/>
            <person name="Weinstock G.M."/>
            <person name="Mardis E.R."/>
            <person name="Remington K.A."/>
            <person name="Strausberg R.L."/>
            <person name="Venter J.C."/>
            <person name="Wilson R.K."/>
            <person name="Batzer M.A."/>
            <person name="Bustamante C.D."/>
            <person name="Eichler E.E."/>
            <person name="Hahn M.W."/>
            <person name="Hardison R.C."/>
            <person name="Makova K.D."/>
            <person name="Miller W."/>
            <person name="Milosavljevic A."/>
            <person name="Palermo R.E."/>
            <person name="Siepel A."/>
            <person name="Sikela J.M."/>
            <person name="Attaway T."/>
            <person name="Bell S."/>
            <person name="Bernard K.E."/>
            <person name="Buhay C.J."/>
            <person name="Chandrabose M.N."/>
            <person name="Dao M."/>
            <person name="Davis C."/>
            <person name="Delehaunty K.D."/>
            <person name="Ding Y."/>
            <person name="Dinh H.H."/>
            <person name="Dugan-Rocha S."/>
            <person name="Fulton L.A."/>
            <person name="Gabisi R.A."/>
            <person name="Garner T.T."/>
            <person name="Godfrey J."/>
            <person name="Hawes A.C."/>
            <person name="Hernandez J."/>
            <person name="Hines S."/>
            <person name="Holder M."/>
            <person name="Hume J."/>
            <person name="Jhangiani S.N."/>
            <person name="Joshi V."/>
            <person name="Khan Z.M."/>
            <person name="Kirkness E.F."/>
            <person name="Cree A."/>
            <person name="Fowler R.G."/>
            <person name="Lee S."/>
            <person name="Lewis L.R."/>
            <person name="Li Z."/>
            <person name="Liu Y.-S."/>
            <person name="Moore S.M."/>
            <person name="Muzny D."/>
            <person name="Nazareth L.V."/>
            <person name="Ngo D.N."/>
            <person name="Okwuonu G.O."/>
            <person name="Pai G."/>
            <person name="Parker D."/>
            <person name="Paul H.A."/>
            <person name="Pfannkoch C."/>
            <person name="Pohl C.S."/>
            <person name="Rogers Y.-H.C."/>
            <person name="Ruiz S.J."/>
            <person name="Sabo A."/>
            <person name="Santibanez J."/>
            <person name="Schneider B.W."/>
            <person name="Smith S.M."/>
            <person name="Sodergren E."/>
            <person name="Svatek A.F."/>
            <person name="Utterback T.R."/>
            <person name="Vattathil S."/>
            <person name="Warren W."/>
            <person name="White C.S."/>
            <person name="Chinwalla A.T."/>
            <person name="Feng Y."/>
            <person name="Halpern A.L."/>
            <person name="Hillier L.W."/>
            <person name="Huang X."/>
            <person name="Minx P."/>
            <person name="Nelson J.O."/>
            <person name="Pepin K.H."/>
            <person name="Qin X."/>
            <person name="Sutton G.G."/>
            <person name="Venter E."/>
            <person name="Walenz B.P."/>
            <person name="Wallis J.W."/>
            <person name="Worley K.C."/>
            <person name="Yang S.-P."/>
            <person name="Jones S.M."/>
            <person name="Marra M.A."/>
            <person name="Rocchi M."/>
            <person name="Schein J.E."/>
            <person name="Baertsch R."/>
            <person name="Clarke L."/>
            <person name="Csuros M."/>
            <person name="Glasscock J."/>
            <person name="Harris R.A."/>
            <person name="Havlak P."/>
            <person name="Jackson A.R."/>
            <person name="Jiang H."/>
            <person name="Liu Y."/>
            <person name="Messina D.N."/>
            <person name="Shen Y."/>
            <person name="Song H.X.-Z."/>
            <person name="Wylie T."/>
            <person name="Zhang L."/>
            <person name="Birney E."/>
            <person name="Han K."/>
            <person name="Konkel M.K."/>
            <person name="Lee J."/>
            <person name="Smit A.F.A."/>
            <person name="Ullmer B."/>
            <person name="Wang H."/>
            <person name="Xing J."/>
            <person name="Burhans R."/>
            <person name="Cheng Z."/>
            <person name="Karro J.E."/>
            <person name="Ma J."/>
            <person name="Raney B."/>
            <person name="She X."/>
            <person name="Cox M.J."/>
            <person name="Demuth J.P."/>
            <person name="Dumas L.J."/>
            <person name="Han S.-G."/>
            <person name="Hopkins J."/>
            <person name="Karimpour-Fard A."/>
            <person name="Kim Y.H."/>
            <person name="Pollack J.R."/>
            <person name="Vinar T."/>
            <person name="Addo-Quaye C."/>
            <person name="Degenhardt J."/>
            <person name="Denby A."/>
            <person name="Hubisz M.J."/>
            <person name="Indap A."/>
            <person name="Kosiol C."/>
            <person name="Lahn B.T."/>
            <person name="Lawson H.A."/>
            <person name="Marklein A."/>
            <person name="Nielsen R."/>
            <person name="Vallender E.J."/>
            <person name="Clark A.G."/>
            <person name="Ferguson B."/>
            <person name="Hernandez R.D."/>
            <person name="Hirani K."/>
            <person name="Kehrer-Sawatzki H."/>
            <person name="Kolb J."/>
            <person name="Patil S."/>
            <person name="Pu L.-L."/>
            <person name="Ren Y."/>
            <person name="Smith D.G."/>
            <person name="Wheeler D.A."/>
            <person name="Schenck I."/>
            <person name="Ball E.V."/>
            <person name="Chen R."/>
            <person name="Cooper D.N."/>
            <person name="Giardine B."/>
            <person name="Hsu F."/>
            <person name="Kent W.J."/>
            <person name="Lesk A."/>
            <person name="Nelson D.L."/>
            <person name="O'brien W.E."/>
            <person name="Pruefer K."/>
            <person name="Stenson P.D."/>
            <person name="Wallace J.C."/>
            <person name="Ke H."/>
            <person name="Liu X.-M."/>
            <person name="Wang P."/>
            <person name="Xiang A.P."/>
            <person name="Yang F."/>
            <person name="Barber G.P."/>
            <person name="Haussler D."/>
            <person name="Karolchik D."/>
            <person name="Kern A.D."/>
            <person name="Kuhn R.M."/>
            <person name="Smith K.E."/>
            <person name="Zwieg A.S."/>
        </authorList>
    </citation>
    <scope>NUCLEOTIDE SEQUENCE [LARGE SCALE GENOMIC DNA]</scope>
    <source>
        <strain evidence="21">17573</strain>
    </source>
</reference>
<evidence type="ECO:0000313" key="21">
    <source>
        <dbReference type="Proteomes" id="UP000006718"/>
    </source>
</evidence>
<evidence type="ECO:0000256" key="12">
    <source>
        <dbReference type="ARBA" id="ARBA00023065"/>
    </source>
</evidence>
<dbReference type="Ensembl" id="ENSMMUT00000074492.2">
    <property type="protein sequence ID" value="ENSMMUP00000051065.2"/>
    <property type="gene ID" value="ENSMMUG00000000289.4"/>
</dbReference>
<keyword evidence="6" id="KW-1003">Cell membrane</keyword>
<dbReference type="SMART" id="SM00072">
    <property type="entry name" value="GuKc"/>
    <property type="match status" value="1"/>
</dbReference>
<evidence type="ECO:0000256" key="15">
    <source>
        <dbReference type="ARBA" id="ARBA00030525"/>
    </source>
</evidence>
<dbReference type="SUPFAM" id="SSF50044">
    <property type="entry name" value="SH3-domain"/>
    <property type="match status" value="1"/>
</dbReference>
<gene>
    <name evidence="20 22" type="primary">CACNB1</name>
</gene>
<dbReference type="Gene3D" id="2.30.30.40">
    <property type="entry name" value="SH3 Domains"/>
    <property type="match status" value="1"/>
</dbReference>
<reference evidence="20" key="4">
    <citation type="submission" date="2025-09" db="UniProtKB">
        <authorList>
            <consortium name="Ensembl"/>
        </authorList>
    </citation>
    <scope>IDENTIFICATION</scope>
    <source>
        <strain evidence="20">17573</strain>
    </source>
</reference>
<evidence type="ECO:0000256" key="16">
    <source>
        <dbReference type="ARBA" id="ARBA00045982"/>
    </source>
</evidence>